<evidence type="ECO:0000313" key="4">
    <source>
        <dbReference type="Proteomes" id="UP000007148"/>
    </source>
</evidence>
<keyword evidence="1" id="KW-0863">Zinc-finger</keyword>
<organism evidence="3 4">
    <name type="scientific">Serendipita indica (strain DSM 11827)</name>
    <name type="common">Root endophyte fungus</name>
    <name type="synonym">Piriformospora indica</name>
    <dbReference type="NCBI Taxonomy" id="1109443"/>
    <lineage>
        <taxon>Eukaryota</taxon>
        <taxon>Fungi</taxon>
        <taxon>Dikarya</taxon>
        <taxon>Basidiomycota</taxon>
        <taxon>Agaricomycotina</taxon>
        <taxon>Agaricomycetes</taxon>
        <taxon>Sebacinales</taxon>
        <taxon>Serendipitaceae</taxon>
        <taxon>Serendipita</taxon>
    </lineage>
</organism>
<keyword evidence="1" id="KW-0479">Metal-binding</keyword>
<dbReference type="InterPro" id="IPR036236">
    <property type="entry name" value="Znf_C2H2_sf"/>
</dbReference>
<dbReference type="PROSITE" id="PS50157">
    <property type="entry name" value="ZINC_FINGER_C2H2_2"/>
    <property type="match status" value="1"/>
</dbReference>
<accession>G4TGF0</accession>
<dbReference type="GO" id="GO:0008270">
    <property type="term" value="F:zinc ion binding"/>
    <property type="evidence" value="ECO:0007669"/>
    <property type="project" value="UniProtKB-KW"/>
</dbReference>
<evidence type="ECO:0000313" key="3">
    <source>
        <dbReference type="EMBL" id="CCA70400.1"/>
    </source>
</evidence>
<dbReference type="InParanoid" id="G4TGF0"/>
<dbReference type="AlphaFoldDB" id="G4TGF0"/>
<reference evidence="3 4" key="1">
    <citation type="journal article" date="2011" name="PLoS Pathog.">
        <title>Endophytic Life Strategies Decoded by Genome and Transcriptome Analyses of the Mutualistic Root Symbiont Piriformospora indica.</title>
        <authorList>
            <person name="Zuccaro A."/>
            <person name="Lahrmann U."/>
            <person name="Guldener U."/>
            <person name="Langen G."/>
            <person name="Pfiffi S."/>
            <person name="Biedenkopf D."/>
            <person name="Wong P."/>
            <person name="Samans B."/>
            <person name="Grimm C."/>
            <person name="Basiewicz M."/>
            <person name="Murat C."/>
            <person name="Martin F."/>
            <person name="Kogel K.H."/>
        </authorList>
    </citation>
    <scope>NUCLEOTIDE SEQUENCE [LARGE SCALE GENOMIC DNA]</scope>
    <source>
        <strain evidence="3 4">DSM 11827</strain>
    </source>
</reference>
<dbReference type="Gene3D" id="3.30.160.60">
    <property type="entry name" value="Classic Zinc Finger"/>
    <property type="match status" value="1"/>
</dbReference>
<dbReference type="Proteomes" id="UP000007148">
    <property type="component" value="Unassembled WGS sequence"/>
</dbReference>
<comment type="caution">
    <text evidence="3">The sequence shown here is derived from an EMBL/GenBank/DDBJ whole genome shotgun (WGS) entry which is preliminary data.</text>
</comment>
<dbReference type="PROSITE" id="PS00028">
    <property type="entry name" value="ZINC_FINGER_C2H2_1"/>
    <property type="match status" value="1"/>
</dbReference>
<name>G4TGF0_SERID</name>
<keyword evidence="1" id="KW-0862">Zinc</keyword>
<dbReference type="HOGENOM" id="CLU_193988_0_0_1"/>
<keyword evidence="4" id="KW-1185">Reference proteome</keyword>
<gene>
    <name evidence="3" type="ORF">PIIN_04339</name>
</gene>
<dbReference type="Pfam" id="PF00096">
    <property type="entry name" value="zf-C2H2"/>
    <property type="match status" value="2"/>
</dbReference>
<sequence>MSSNQPAAGVTGYVCDMCGQGLTSSAYLARHKSKVHGSTYFGCSVAGCDFATTRQDSLNNHLRSHGIAPAQNLKFVHYSPPQ</sequence>
<feature type="domain" description="C2H2-type" evidence="2">
    <location>
        <begin position="13"/>
        <end position="36"/>
    </location>
</feature>
<dbReference type="OrthoDB" id="9439903at2759"/>
<dbReference type="SUPFAM" id="SSF57667">
    <property type="entry name" value="beta-beta-alpha zinc fingers"/>
    <property type="match status" value="1"/>
</dbReference>
<evidence type="ECO:0000256" key="1">
    <source>
        <dbReference type="PROSITE-ProRule" id="PRU00042"/>
    </source>
</evidence>
<dbReference type="SMART" id="SM00355">
    <property type="entry name" value="ZnF_C2H2"/>
    <property type="match status" value="2"/>
</dbReference>
<dbReference type="InterPro" id="IPR013087">
    <property type="entry name" value="Znf_C2H2_type"/>
</dbReference>
<dbReference type="EMBL" id="CAFZ01000081">
    <property type="protein sequence ID" value="CCA70400.1"/>
    <property type="molecule type" value="Genomic_DNA"/>
</dbReference>
<evidence type="ECO:0000259" key="2">
    <source>
        <dbReference type="PROSITE" id="PS50157"/>
    </source>
</evidence>
<protein>
    <recommendedName>
        <fullName evidence="2">C2H2-type domain-containing protein</fullName>
    </recommendedName>
</protein>
<proteinExistence type="predicted"/>